<reference evidence="2" key="2">
    <citation type="submission" date="2015-01" db="EMBL/GenBank/DDBJ databases">
        <title>Evolutionary Origins and Diversification of the Mycorrhizal Mutualists.</title>
        <authorList>
            <consortium name="DOE Joint Genome Institute"/>
            <consortium name="Mycorrhizal Genomics Consortium"/>
            <person name="Kohler A."/>
            <person name="Kuo A."/>
            <person name="Nagy L.G."/>
            <person name="Floudas D."/>
            <person name="Copeland A."/>
            <person name="Barry K.W."/>
            <person name="Cichocki N."/>
            <person name="Veneault-Fourrey C."/>
            <person name="LaButti K."/>
            <person name="Lindquist E.A."/>
            <person name="Lipzen A."/>
            <person name="Lundell T."/>
            <person name="Morin E."/>
            <person name="Murat C."/>
            <person name="Riley R."/>
            <person name="Ohm R."/>
            <person name="Sun H."/>
            <person name="Tunlid A."/>
            <person name="Henrissat B."/>
            <person name="Grigoriev I.V."/>
            <person name="Hibbett D.S."/>
            <person name="Martin F."/>
        </authorList>
    </citation>
    <scope>NUCLEOTIDE SEQUENCE [LARGE SCALE GENOMIC DNA]</scope>
    <source>
        <strain evidence="2">Foug A</strain>
    </source>
</reference>
<protein>
    <submittedName>
        <fullName evidence="1">Uncharacterized protein</fullName>
    </submittedName>
</protein>
<gene>
    <name evidence="1" type="ORF">SCLCIDRAFT_52741</name>
</gene>
<dbReference type="AlphaFoldDB" id="A0A0C3D8V1"/>
<evidence type="ECO:0000313" key="2">
    <source>
        <dbReference type="Proteomes" id="UP000053989"/>
    </source>
</evidence>
<organism evidence="1 2">
    <name type="scientific">Scleroderma citrinum Foug A</name>
    <dbReference type="NCBI Taxonomy" id="1036808"/>
    <lineage>
        <taxon>Eukaryota</taxon>
        <taxon>Fungi</taxon>
        <taxon>Dikarya</taxon>
        <taxon>Basidiomycota</taxon>
        <taxon>Agaricomycotina</taxon>
        <taxon>Agaricomycetes</taxon>
        <taxon>Agaricomycetidae</taxon>
        <taxon>Boletales</taxon>
        <taxon>Sclerodermatineae</taxon>
        <taxon>Sclerodermataceae</taxon>
        <taxon>Scleroderma</taxon>
    </lineage>
</organism>
<dbReference type="HOGENOM" id="CLU_2711679_0_0_1"/>
<dbReference type="InParanoid" id="A0A0C3D8V1"/>
<sequence length="75" mass="8025">PRKLRTLSEMGQGVGHPELPDLVATFLFQQRNPGVDIPDVSQCPNVVDPGYSFSSAVATFYAPSDLSGVNGMECI</sequence>
<name>A0A0C3D8V1_9AGAM</name>
<accession>A0A0C3D8V1</accession>
<dbReference type="OrthoDB" id="2679880at2759"/>
<dbReference type="Proteomes" id="UP000053989">
    <property type="component" value="Unassembled WGS sequence"/>
</dbReference>
<dbReference type="EMBL" id="KN822105">
    <property type="protein sequence ID" value="KIM57145.1"/>
    <property type="molecule type" value="Genomic_DNA"/>
</dbReference>
<reference evidence="1 2" key="1">
    <citation type="submission" date="2014-04" db="EMBL/GenBank/DDBJ databases">
        <authorList>
            <consortium name="DOE Joint Genome Institute"/>
            <person name="Kuo A."/>
            <person name="Kohler A."/>
            <person name="Nagy L.G."/>
            <person name="Floudas D."/>
            <person name="Copeland A."/>
            <person name="Barry K.W."/>
            <person name="Cichocki N."/>
            <person name="Veneault-Fourrey C."/>
            <person name="LaButti K."/>
            <person name="Lindquist E.A."/>
            <person name="Lipzen A."/>
            <person name="Lundell T."/>
            <person name="Morin E."/>
            <person name="Murat C."/>
            <person name="Sun H."/>
            <person name="Tunlid A."/>
            <person name="Henrissat B."/>
            <person name="Grigoriev I.V."/>
            <person name="Hibbett D.S."/>
            <person name="Martin F."/>
            <person name="Nordberg H.P."/>
            <person name="Cantor M.N."/>
            <person name="Hua S.X."/>
        </authorList>
    </citation>
    <scope>NUCLEOTIDE SEQUENCE [LARGE SCALE GENOMIC DNA]</scope>
    <source>
        <strain evidence="1 2">Foug A</strain>
    </source>
</reference>
<feature type="non-terminal residue" evidence="1">
    <location>
        <position position="1"/>
    </location>
</feature>
<proteinExistence type="predicted"/>
<evidence type="ECO:0000313" key="1">
    <source>
        <dbReference type="EMBL" id="KIM57145.1"/>
    </source>
</evidence>
<keyword evidence="2" id="KW-1185">Reference proteome</keyword>
<feature type="non-terminal residue" evidence="1">
    <location>
        <position position="75"/>
    </location>
</feature>